<gene>
    <name evidence="1" type="ORF">MRB53_018671</name>
</gene>
<proteinExistence type="predicted"/>
<evidence type="ECO:0000313" key="2">
    <source>
        <dbReference type="Proteomes" id="UP001234297"/>
    </source>
</evidence>
<evidence type="ECO:0000313" key="1">
    <source>
        <dbReference type="EMBL" id="KAJ8641977.1"/>
    </source>
</evidence>
<protein>
    <submittedName>
        <fullName evidence="1">Uncharacterized protein</fullName>
    </submittedName>
</protein>
<sequence length="276" mass="29921">MGCKGLCQCTTPKVLNPVSQHKVYSQYSTKAANASIKYEDSGVVFLFPRKTQTFLVMSDTRPDPNEWVQSYHGRTMGRQVLPTPLQQSMFFGGVPEAAAESIATTTTTNTTSTISGSSNSHLNVEGRIGKSTKKRSRASRKGPTTLFNTDTTNFRAMVQQFTGAPTSPFLSPGSQSGAPLINFGLGAHGPYHQSMMRPPSQLPQPSLQQQLQQQQVLGLHGGGESLFSLGSNRATAANVGTSDAFFEGVSSSYGQTSNENSNGLRFVRDERFRTFY</sequence>
<dbReference type="Proteomes" id="UP001234297">
    <property type="component" value="Chromosome 5"/>
</dbReference>
<name>A0ACC2M8K7_PERAE</name>
<comment type="caution">
    <text evidence="1">The sequence shown here is derived from an EMBL/GenBank/DDBJ whole genome shotgun (WGS) entry which is preliminary data.</text>
</comment>
<dbReference type="EMBL" id="CM056813">
    <property type="protein sequence ID" value="KAJ8641977.1"/>
    <property type="molecule type" value="Genomic_DNA"/>
</dbReference>
<accession>A0ACC2M8K7</accession>
<organism evidence="1 2">
    <name type="scientific">Persea americana</name>
    <name type="common">Avocado</name>
    <dbReference type="NCBI Taxonomy" id="3435"/>
    <lineage>
        <taxon>Eukaryota</taxon>
        <taxon>Viridiplantae</taxon>
        <taxon>Streptophyta</taxon>
        <taxon>Embryophyta</taxon>
        <taxon>Tracheophyta</taxon>
        <taxon>Spermatophyta</taxon>
        <taxon>Magnoliopsida</taxon>
        <taxon>Magnoliidae</taxon>
        <taxon>Laurales</taxon>
        <taxon>Lauraceae</taxon>
        <taxon>Persea</taxon>
    </lineage>
</organism>
<keyword evidence="2" id="KW-1185">Reference proteome</keyword>
<reference evidence="1 2" key="1">
    <citation type="journal article" date="2022" name="Hortic Res">
        <title>A haplotype resolved chromosomal level avocado genome allows analysis of novel avocado genes.</title>
        <authorList>
            <person name="Nath O."/>
            <person name="Fletcher S.J."/>
            <person name="Hayward A."/>
            <person name="Shaw L.M."/>
            <person name="Masouleh A.K."/>
            <person name="Furtado A."/>
            <person name="Henry R.J."/>
            <person name="Mitter N."/>
        </authorList>
    </citation>
    <scope>NUCLEOTIDE SEQUENCE [LARGE SCALE GENOMIC DNA]</scope>
    <source>
        <strain evidence="2">cv. Hass</strain>
    </source>
</reference>